<dbReference type="PROSITE" id="PS51186">
    <property type="entry name" value="GNAT"/>
    <property type="match status" value="1"/>
</dbReference>
<protein>
    <submittedName>
        <fullName evidence="2">GNAT family N-acetyltransferase</fullName>
    </submittedName>
</protein>
<dbReference type="SUPFAM" id="SSF55729">
    <property type="entry name" value="Acyl-CoA N-acyltransferases (Nat)"/>
    <property type="match status" value="1"/>
</dbReference>
<keyword evidence="3" id="KW-1185">Reference proteome</keyword>
<dbReference type="RefSeq" id="WP_256617801.1">
    <property type="nucleotide sequence ID" value="NZ_JANIBC010000001.1"/>
</dbReference>
<evidence type="ECO:0000313" key="3">
    <source>
        <dbReference type="Proteomes" id="UP001142610"/>
    </source>
</evidence>
<dbReference type="Pfam" id="PF13302">
    <property type="entry name" value="Acetyltransf_3"/>
    <property type="match status" value="1"/>
</dbReference>
<proteinExistence type="predicted"/>
<gene>
    <name evidence="2" type="ORF">NOG11_01215</name>
</gene>
<sequence length="175" mass="19874">MPHTIRTERLTLRPASLRGARAFWHEVRYWPVLGNTGSWPYPLSYTHTAFMLRTAAASDGRDHVFFMIRGTRPIGSIGLHRDRGRISSLGYMIGEDHWGLGLTSEAVRAVCRFGFRQLRLEAISAVVAEWNEPSKRVLLKNGFQATGRSVSGYSQAQKREVVHNDFLLRPIDVPR</sequence>
<evidence type="ECO:0000259" key="1">
    <source>
        <dbReference type="PROSITE" id="PS51186"/>
    </source>
</evidence>
<dbReference type="Gene3D" id="3.40.630.30">
    <property type="match status" value="1"/>
</dbReference>
<evidence type="ECO:0000313" key="2">
    <source>
        <dbReference type="EMBL" id="MCQ8183996.1"/>
    </source>
</evidence>
<dbReference type="InterPro" id="IPR051531">
    <property type="entry name" value="N-acetyltransferase"/>
</dbReference>
<dbReference type="InterPro" id="IPR000182">
    <property type="entry name" value="GNAT_dom"/>
</dbReference>
<accession>A0A9X2L6L1</accession>
<dbReference type="InterPro" id="IPR016181">
    <property type="entry name" value="Acyl_CoA_acyltransferase"/>
</dbReference>
<dbReference type="AlphaFoldDB" id="A0A9X2L6L1"/>
<dbReference type="PANTHER" id="PTHR43792">
    <property type="entry name" value="GNAT FAMILY, PUTATIVE (AFU_ORTHOLOGUE AFUA_3G00765)-RELATED-RELATED"/>
    <property type="match status" value="1"/>
</dbReference>
<reference evidence="2" key="1">
    <citation type="submission" date="2022-07" db="EMBL/GenBank/DDBJ databases">
        <title>Parvularcula maris sp. nov., an algicidal bacterium isolated from seawater.</title>
        <authorList>
            <person name="Li F."/>
        </authorList>
    </citation>
    <scope>NUCLEOTIDE SEQUENCE</scope>
    <source>
        <strain evidence="2">BGMRC 0090</strain>
    </source>
</reference>
<dbReference type="Proteomes" id="UP001142610">
    <property type="component" value="Unassembled WGS sequence"/>
</dbReference>
<dbReference type="GO" id="GO:0016747">
    <property type="term" value="F:acyltransferase activity, transferring groups other than amino-acyl groups"/>
    <property type="evidence" value="ECO:0007669"/>
    <property type="project" value="InterPro"/>
</dbReference>
<comment type="caution">
    <text evidence="2">The sequence shown here is derived from an EMBL/GenBank/DDBJ whole genome shotgun (WGS) entry which is preliminary data.</text>
</comment>
<feature type="domain" description="N-acetyltransferase" evidence="1">
    <location>
        <begin position="7"/>
        <end position="168"/>
    </location>
</feature>
<organism evidence="2 3">
    <name type="scientific">Parvularcula maris</name>
    <dbReference type="NCBI Taxonomy" id="2965077"/>
    <lineage>
        <taxon>Bacteria</taxon>
        <taxon>Pseudomonadati</taxon>
        <taxon>Pseudomonadota</taxon>
        <taxon>Alphaproteobacteria</taxon>
        <taxon>Parvularculales</taxon>
        <taxon>Parvularculaceae</taxon>
        <taxon>Parvularcula</taxon>
    </lineage>
</organism>
<dbReference type="EMBL" id="JANIBC010000001">
    <property type="protein sequence ID" value="MCQ8183996.1"/>
    <property type="molecule type" value="Genomic_DNA"/>
</dbReference>
<name>A0A9X2L6L1_9PROT</name>